<organism evidence="2 3">
    <name type="scientific">Streptococcus saliviloxodontae</name>
    <dbReference type="NCBI Taxonomy" id="1349416"/>
    <lineage>
        <taxon>Bacteria</taxon>
        <taxon>Bacillati</taxon>
        <taxon>Bacillota</taxon>
        <taxon>Bacilli</taxon>
        <taxon>Lactobacillales</taxon>
        <taxon>Streptococcaceae</taxon>
        <taxon>Streptococcus</taxon>
    </lineage>
</organism>
<proteinExistence type="predicted"/>
<dbReference type="EMBL" id="JAFBEI010000016">
    <property type="protein sequence ID" value="MBM7636110.1"/>
    <property type="molecule type" value="Genomic_DNA"/>
</dbReference>
<evidence type="ECO:0000313" key="2">
    <source>
        <dbReference type="EMBL" id="MBM7636110.1"/>
    </source>
</evidence>
<reference evidence="2 3" key="1">
    <citation type="submission" date="2021-01" db="EMBL/GenBank/DDBJ databases">
        <title>Genomic Encyclopedia of Type Strains, Phase IV (KMG-IV): sequencing the most valuable type-strain genomes for metagenomic binning, comparative biology and taxonomic classification.</title>
        <authorList>
            <person name="Goeker M."/>
        </authorList>
    </citation>
    <scope>NUCLEOTIDE SEQUENCE [LARGE SCALE GENOMIC DNA]</scope>
    <source>
        <strain evidence="2 3">DSM 27513</strain>
    </source>
</reference>
<dbReference type="CDD" id="cd07762">
    <property type="entry name" value="CYTH-like_Pase_1"/>
    <property type="match status" value="1"/>
</dbReference>
<dbReference type="PIRSF" id="PIRSF012526">
    <property type="entry name" value="CYTH_UCP012526"/>
    <property type="match status" value="1"/>
</dbReference>
<dbReference type="PANTHER" id="PTHR34948">
    <property type="entry name" value="OS08G0299200 PROTEIN"/>
    <property type="match status" value="1"/>
</dbReference>
<dbReference type="InterPro" id="IPR023577">
    <property type="entry name" value="CYTH_domain"/>
</dbReference>
<comment type="caution">
    <text evidence="2">The sequence shown here is derived from an EMBL/GenBank/DDBJ whole genome shotgun (WGS) entry which is preliminary data.</text>
</comment>
<evidence type="ECO:0000313" key="3">
    <source>
        <dbReference type="Proteomes" id="UP000809081"/>
    </source>
</evidence>
<name>A0ABS2PKZ3_9STRE</name>
<dbReference type="SMART" id="SM01118">
    <property type="entry name" value="CYTH"/>
    <property type="match status" value="1"/>
</dbReference>
<dbReference type="PROSITE" id="PS51707">
    <property type="entry name" value="CYTH"/>
    <property type="match status" value="1"/>
</dbReference>
<dbReference type="Proteomes" id="UP000809081">
    <property type="component" value="Unassembled WGS sequence"/>
</dbReference>
<dbReference type="InterPro" id="IPR009195">
    <property type="entry name" value="Uncharacterised_YjbK"/>
</dbReference>
<gene>
    <name evidence="2" type="ORF">JOC31_000929</name>
</gene>
<dbReference type="Pfam" id="PF01928">
    <property type="entry name" value="CYTH"/>
    <property type="match status" value="1"/>
</dbReference>
<dbReference type="InterPro" id="IPR033469">
    <property type="entry name" value="CYTH-like_dom_sf"/>
</dbReference>
<dbReference type="RefSeq" id="WP_205017003.1">
    <property type="nucleotide sequence ID" value="NZ_JAFBEI010000016.1"/>
</dbReference>
<protein>
    <submittedName>
        <fullName evidence="2">Uncharacterized protein YjbK</fullName>
    </submittedName>
</protein>
<dbReference type="PANTHER" id="PTHR34948:SF2">
    <property type="entry name" value="TRIPHOSPHATE TUNNEL METALLOENZYME 3"/>
    <property type="match status" value="1"/>
</dbReference>
<keyword evidence="3" id="KW-1185">Reference proteome</keyword>
<accession>A0ABS2PKZ3</accession>
<dbReference type="Gene3D" id="2.40.320.10">
    <property type="entry name" value="Hypothetical Protein Pfu-838710-001"/>
    <property type="match status" value="1"/>
</dbReference>
<evidence type="ECO:0000259" key="1">
    <source>
        <dbReference type="PROSITE" id="PS51707"/>
    </source>
</evidence>
<dbReference type="SUPFAM" id="SSF55154">
    <property type="entry name" value="CYTH-like phosphatases"/>
    <property type="match status" value="1"/>
</dbReference>
<feature type="domain" description="CYTH" evidence="1">
    <location>
        <begin position="3"/>
        <end position="189"/>
    </location>
</feature>
<sequence>MNHLEIEYKTMLTKAEFNHLQALLMHVPAITQTNYYFDTDASDMRNNRLSLRIRTFEKSAEMTLKIPKAVGTLEHNLPLTRDEARHIIETGEFPTNAITDLICQHGVALEHLHTLGHLTTVRRECQTPIGLMALDRNQYAGRIDYELELEVEDAEQGKQDFEAYLKDNNINFKYAKSKVARFCATLKKEED</sequence>